<dbReference type="Proteomes" id="UP000694872">
    <property type="component" value="Unplaced"/>
</dbReference>
<evidence type="ECO:0000259" key="3">
    <source>
        <dbReference type="Pfam" id="PF00089"/>
    </source>
</evidence>
<dbReference type="GO" id="GO:0004252">
    <property type="term" value="F:serine-type endopeptidase activity"/>
    <property type="evidence" value="ECO:0007669"/>
    <property type="project" value="InterPro"/>
</dbReference>
<feature type="chain" id="PRO_5042536922" evidence="2">
    <location>
        <begin position="20"/>
        <end position="470"/>
    </location>
</feature>
<name>A0AAJ6ZII5_PAPXU</name>
<evidence type="ECO:0000313" key="4">
    <source>
        <dbReference type="RefSeq" id="XP_013173264.1"/>
    </source>
</evidence>
<dbReference type="GeneID" id="106121971"/>
<feature type="domain" description="Peptidase S1" evidence="3">
    <location>
        <begin position="51"/>
        <end position="265"/>
    </location>
</feature>
<dbReference type="Gene3D" id="2.40.10.10">
    <property type="entry name" value="Trypsin-like serine proteases"/>
    <property type="match status" value="1"/>
</dbReference>
<feature type="region of interest" description="Disordered" evidence="1">
    <location>
        <begin position="320"/>
        <end position="345"/>
    </location>
</feature>
<feature type="compositionally biased region" description="Polar residues" evidence="1">
    <location>
        <begin position="320"/>
        <end position="332"/>
    </location>
</feature>
<dbReference type="Pfam" id="PF00089">
    <property type="entry name" value="Trypsin"/>
    <property type="match status" value="1"/>
</dbReference>
<gene>
    <name evidence="4" type="primary">LOC106121971</name>
</gene>
<dbReference type="GO" id="GO:0006508">
    <property type="term" value="P:proteolysis"/>
    <property type="evidence" value="ECO:0007669"/>
    <property type="project" value="InterPro"/>
</dbReference>
<organism evidence="4">
    <name type="scientific">Papilio xuthus</name>
    <name type="common">Asian swallowtail butterfly</name>
    <dbReference type="NCBI Taxonomy" id="66420"/>
    <lineage>
        <taxon>Eukaryota</taxon>
        <taxon>Metazoa</taxon>
        <taxon>Ecdysozoa</taxon>
        <taxon>Arthropoda</taxon>
        <taxon>Hexapoda</taxon>
        <taxon>Insecta</taxon>
        <taxon>Pterygota</taxon>
        <taxon>Neoptera</taxon>
        <taxon>Endopterygota</taxon>
        <taxon>Lepidoptera</taxon>
        <taxon>Glossata</taxon>
        <taxon>Ditrysia</taxon>
        <taxon>Papilionoidea</taxon>
        <taxon>Papilionidae</taxon>
        <taxon>Papilioninae</taxon>
        <taxon>Papilio</taxon>
    </lineage>
</organism>
<evidence type="ECO:0000256" key="1">
    <source>
        <dbReference type="SAM" id="MobiDB-lite"/>
    </source>
</evidence>
<dbReference type="InterPro" id="IPR009003">
    <property type="entry name" value="Peptidase_S1_PA"/>
</dbReference>
<dbReference type="RefSeq" id="XP_013173264.1">
    <property type="nucleotide sequence ID" value="XM_013317810.1"/>
</dbReference>
<proteinExistence type="predicted"/>
<dbReference type="InterPro" id="IPR043504">
    <property type="entry name" value="Peptidase_S1_PA_chymotrypsin"/>
</dbReference>
<dbReference type="InterPro" id="IPR001254">
    <property type="entry name" value="Trypsin_dom"/>
</dbReference>
<feature type="signal peptide" evidence="2">
    <location>
        <begin position="1"/>
        <end position="19"/>
    </location>
</feature>
<dbReference type="KEGG" id="pxu:106121971"/>
<accession>A0AAJ6ZII5</accession>
<sequence>MSARLVCALLAALLLRARAQECAPGTGQLARPCQPIITTTSEDADLDEESDSAPFMIVVEHADGWRCAASLVSLRTGVTSARCARGRAHLTQGRISEQTPQELWALAAAQLARRVPGDNLEGFGSRPASPASTARRVARIALAGDRRRGEDPLLDDLAVLELESPFGSSARARPILMATSRTECEKETACHAVRAVAGAGAHRARFRVVDAALVAEAHCATRVPHWADVRDRAFCFSGEELCSNDRGTGVVCGGKLCGVLSDSVSQEGRHAAGCGDTHVAMSVARWRAFLHCAHTLRACGRGDCESLCSEHRLLNTEPTTDLSTHVDSTPSSVVPAAPHRSSPADELYSYSSDVVMLASAKPDARFPFRPAHEFEPNRPDFKLLERVQAGEYGDNAADYEEPAPTTRRRAMSVSRSVSRALHTVTRTHPTPSPSKEPPAESLRAAAAHPRPRPLSTCFYLLMLTNIFYIT</sequence>
<dbReference type="SUPFAM" id="SSF50494">
    <property type="entry name" value="Trypsin-like serine proteases"/>
    <property type="match status" value="1"/>
</dbReference>
<feature type="region of interest" description="Disordered" evidence="1">
    <location>
        <begin position="395"/>
        <end position="447"/>
    </location>
</feature>
<feature type="compositionally biased region" description="Low complexity" evidence="1">
    <location>
        <begin position="411"/>
        <end position="420"/>
    </location>
</feature>
<evidence type="ECO:0000256" key="2">
    <source>
        <dbReference type="SAM" id="SignalP"/>
    </source>
</evidence>
<protein>
    <submittedName>
        <fullName evidence="4">Uncharacterized protein LOC106121971 isoform X1</fullName>
    </submittedName>
</protein>
<reference evidence="4" key="1">
    <citation type="submission" date="2025-08" db="UniProtKB">
        <authorList>
            <consortium name="RefSeq"/>
        </authorList>
    </citation>
    <scope>IDENTIFICATION</scope>
</reference>
<keyword evidence="2" id="KW-0732">Signal</keyword>
<dbReference type="AlphaFoldDB" id="A0AAJ6ZII5"/>